<dbReference type="PRINTS" id="PR00153">
    <property type="entry name" value="CSAPPISMRASE"/>
</dbReference>
<keyword evidence="1 3" id="KW-0697">Rotamase</keyword>
<name>A0A517Z7T4_9PLAN</name>
<evidence type="ECO:0000313" key="7">
    <source>
        <dbReference type="Proteomes" id="UP000320496"/>
    </source>
</evidence>
<accession>A0A517Z7T4</accession>
<evidence type="ECO:0000259" key="5">
    <source>
        <dbReference type="PROSITE" id="PS50072"/>
    </source>
</evidence>
<dbReference type="EC" id="5.2.1.8" evidence="3"/>
<dbReference type="RefSeq" id="WP_231746798.1">
    <property type="nucleotide sequence ID" value="NZ_CP036275.1"/>
</dbReference>
<feature type="compositionally biased region" description="Acidic residues" evidence="4">
    <location>
        <begin position="238"/>
        <end position="253"/>
    </location>
</feature>
<dbReference type="EMBL" id="CP036275">
    <property type="protein sequence ID" value="QDU38509.1"/>
    <property type="molecule type" value="Genomic_DNA"/>
</dbReference>
<dbReference type="PANTHER" id="PTHR43246">
    <property type="entry name" value="PEPTIDYL-PROLYL CIS-TRANS ISOMERASE CYP38, CHLOROPLASTIC"/>
    <property type="match status" value="1"/>
</dbReference>
<feature type="region of interest" description="Disordered" evidence="4">
    <location>
        <begin position="228"/>
        <end position="253"/>
    </location>
</feature>
<evidence type="ECO:0000256" key="1">
    <source>
        <dbReference type="ARBA" id="ARBA00023110"/>
    </source>
</evidence>
<keyword evidence="3" id="KW-0732">Signal</keyword>
<keyword evidence="2 3" id="KW-0413">Isomerase</keyword>
<feature type="signal peptide" evidence="3">
    <location>
        <begin position="1"/>
        <end position="30"/>
    </location>
</feature>
<dbReference type="CDD" id="cd00317">
    <property type="entry name" value="cyclophilin"/>
    <property type="match status" value="1"/>
</dbReference>
<evidence type="ECO:0000256" key="2">
    <source>
        <dbReference type="ARBA" id="ARBA00023235"/>
    </source>
</evidence>
<feature type="domain" description="PPIase cyclophilin-type" evidence="5">
    <location>
        <begin position="61"/>
        <end position="206"/>
    </location>
</feature>
<dbReference type="InterPro" id="IPR029000">
    <property type="entry name" value="Cyclophilin-like_dom_sf"/>
</dbReference>
<dbReference type="GO" id="GO:0003755">
    <property type="term" value="F:peptidyl-prolyl cis-trans isomerase activity"/>
    <property type="evidence" value="ECO:0007669"/>
    <property type="project" value="UniProtKB-UniRule"/>
</dbReference>
<evidence type="ECO:0000256" key="3">
    <source>
        <dbReference type="RuleBase" id="RU363019"/>
    </source>
</evidence>
<dbReference type="PROSITE" id="PS51257">
    <property type="entry name" value="PROKAR_LIPOPROTEIN"/>
    <property type="match status" value="1"/>
</dbReference>
<evidence type="ECO:0000256" key="4">
    <source>
        <dbReference type="SAM" id="MobiDB-lite"/>
    </source>
</evidence>
<dbReference type="InterPro" id="IPR044665">
    <property type="entry name" value="E_coli_cyclophilin_A-like"/>
</dbReference>
<dbReference type="InterPro" id="IPR002130">
    <property type="entry name" value="Cyclophilin-type_PPIase_dom"/>
</dbReference>
<feature type="chain" id="PRO_5022253268" description="Peptidyl-prolyl cis-trans isomerase" evidence="3">
    <location>
        <begin position="31"/>
        <end position="253"/>
    </location>
</feature>
<dbReference type="Gene3D" id="2.40.100.10">
    <property type="entry name" value="Cyclophilin-like"/>
    <property type="match status" value="1"/>
</dbReference>
<keyword evidence="7" id="KW-1185">Reference proteome</keyword>
<dbReference type="AlphaFoldDB" id="A0A517Z7T4"/>
<comment type="similarity">
    <text evidence="3">Belongs to the cyclophilin-type PPIase family.</text>
</comment>
<evidence type="ECO:0000313" key="6">
    <source>
        <dbReference type="EMBL" id="QDU38509.1"/>
    </source>
</evidence>
<dbReference type="PROSITE" id="PS50072">
    <property type="entry name" value="CSA_PPIASE_2"/>
    <property type="match status" value="1"/>
</dbReference>
<organism evidence="6 7">
    <name type="scientific">Maioricimonas rarisocia</name>
    <dbReference type="NCBI Taxonomy" id="2528026"/>
    <lineage>
        <taxon>Bacteria</taxon>
        <taxon>Pseudomonadati</taxon>
        <taxon>Planctomycetota</taxon>
        <taxon>Planctomycetia</taxon>
        <taxon>Planctomycetales</taxon>
        <taxon>Planctomycetaceae</taxon>
        <taxon>Maioricimonas</taxon>
    </lineage>
</organism>
<comment type="catalytic activity">
    <reaction evidence="3">
        <text>[protein]-peptidylproline (omega=180) = [protein]-peptidylproline (omega=0)</text>
        <dbReference type="Rhea" id="RHEA:16237"/>
        <dbReference type="Rhea" id="RHEA-COMP:10747"/>
        <dbReference type="Rhea" id="RHEA-COMP:10748"/>
        <dbReference type="ChEBI" id="CHEBI:83833"/>
        <dbReference type="ChEBI" id="CHEBI:83834"/>
        <dbReference type="EC" id="5.2.1.8"/>
    </reaction>
</comment>
<sequence precursor="true">MLRTRLLLASCPLMGLVFLMAGCSSQIDSAADNAPAVPTALAGESSSDADTYKVLFETSEGDFIVEVHPEWAPIGAAHFRKLVEADFYDDTRFFRVIDGFMAQVGMNGDPAVHAEWSEQTIKDEPSRQSNTRGFVTFARTGLPDSRSTQFFINYGDNSFLDNQGFAPFGKVVEGMDVVDSLYSGYGEGAPRGNGPSQGLIAESGNKYLNAQFPELDYIIEARVLGGDGATVDPLPVDPPEEPADAAEAPAADE</sequence>
<protein>
    <recommendedName>
        <fullName evidence="3">Peptidyl-prolyl cis-trans isomerase</fullName>
        <shortName evidence="3">PPIase</shortName>
        <ecNumber evidence="3">5.2.1.8</ecNumber>
    </recommendedName>
</protein>
<dbReference type="KEGG" id="mri:Mal4_28370"/>
<proteinExistence type="inferred from homology"/>
<gene>
    <name evidence="6" type="primary">ppiA</name>
    <name evidence="6" type="ORF">Mal4_28370</name>
</gene>
<comment type="function">
    <text evidence="3">PPIases accelerate the folding of proteins. It catalyzes the cis-trans isomerization of proline imidic peptide bonds in oligopeptides.</text>
</comment>
<dbReference type="Proteomes" id="UP000320496">
    <property type="component" value="Chromosome"/>
</dbReference>
<reference evidence="6 7" key="1">
    <citation type="submission" date="2019-02" db="EMBL/GenBank/DDBJ databases">
        <title>Deep-cultivation of Planctomycetes and their phenomic and genomic characterization uncovers novel biology.</title>
        <authorList>
            <person name="Wiegand S."/>
            <person name="Jogler M."/>
            <person name="Boedeker C."/>
            <person name="Pinto D."/>
            <person name="Vollmers J."/>
            <person name="Rivas-Marin E."/>
            <person name="Kohn T."/>
            <person name="Peeters S.H."/>
            <person name="Heuer A."/>
            <person name="Rast P."/>
            <person name="Oberbeckmann S."/>
            <person name="Bunk B."/>
            <person name="Jeske O."/>
            <person name="Meyerdierks A."/>
            <person name="Storesund J.E."/>
            <person name="Kallscheuer N."/>
            <person name="Luecker S."/>
            <person name="Lage O.M."/>
            <person name="Pohl T."/>
            <person name="Merkel B.J."/>
            <person name="Hornburger P."/>
            <person name="Mueller R.-W."/>
            <person name="Bruemmer F."/>
            <person name="Labrenz M."/>
            <person name="Spormann A.M."/>
            <person name="Op den Camp H."/>
            <person name="Overmann J."/>
            <person name="Amann R."/>
            <person name="Jetten M.S.M."/>
            <person name="Mascher T."/>
            <person name="Medema M.H."/>
            <person name="Devos D.P."/>
            <person name="Kaster A.-K."/>
            <person name="Ovreas L."/>
            <person name="Rohde M."/>
            <person name="Galperin M.Y."/>
            <person name="Jogler C."/>
        </authorList>
    </citation>
    <scope>NUCLEOTIDE SEQUENCE [LARGE SCALE GENOMIC DNA]</scope>
    <source>
        <strain evidence="6 7">Mal4</strain>
    </source>
</reference>
<dbReference type="SUPFAM" id="SSF50891">
    <property type="entry name" value="Cyclophilin-like"/>
    <property type="match status" value="1"/>
</dbReference>
<dbReference type="Pfam" id="PF00160">
    <property type="entry name" value="Pro_isomerase"/>
    <property type="match status" value="1"/>
</dbReference>